<dbReference type="AlphaFoldDB" id="A0A1H4SVN9"/>
<dbReference type="EMBL" id="FNTI01000001">
    <property type="protein sequence ID" value="SEC48074.1"/>
    <property type="molecule type" value="Genomic_DNA"/>
</dbReference>
<gene>
    <name evidence="2" type="ORF">SAMN05444171_1512</name>
</gene>
<dbReference type="RefSeq" id="WP_143039654.1">
    <property type="nucleotide sequence ID" value="NZ_FNTI01000001.1"/>
</dbReference>
<keyword evidence="1" id="KW-0812">Transmembrane</keyword>
<keyword evidence="1" id="KW-1133">Transmembrane helix</keyword>
<keyword evidence="1" id="KW-0472">Membrane</keyword>
<dbReference type="OrthoDB" id="8235211at2"/>
<evidence type="ECO:0000256" key="1">
    <source>
        <dbReference type="SAM" id="Phobius"/>
    </source>
</evidence>
<feature type="transmembrane region" description="Helical" evidence="1">
    <location>
        <begin position="14"/>
        <end position="33"/>
    </location>
</feature>
<name>A0A1H4SVN9_9BRAD</name>
<evidence type="ECO:0000313" key="2">
    <source>
        <dbReference type="EMBL" id="SEC48074.1"/>
    </source>
</evidence>
<reference evidence="2 3" key="1">
    <citation type="submission" date="2016-10" db="EMBL/GenBank/DDBJ databases">
        <authorList>
            <person name="de Groot N.N."/>
        </authorList>
    </citation>
    <scope>NUCLEOTIDE SEQUENCE [LARGE SCALE GENOMIC DNA]</scope>
    <source>
        <strain evidence="2 3">GAS522</strain>
    </source>
</reference>
<protein>
    <submittedName>
        <fullName evidence="2">Uncharacterized protein</fullName>
    </submittedName>
</protein>
<organism evidence="2 3">
    <name type="scientific">Bradyrhizobium lablabi</name>
    <dbReference type="NCBI Taxonomy" id="722472"/>
    <lineage>
        <taxon>Bacteria</taxon>
        <taxon>Pseudomonadati</taxon>
        <taxon>Pseudomonadota</taxon>
        <taxon>Alphaproteobacteria</taxon>
        <taxon>Hyphomicrobiales</taxon>
        <taxon>Nitrobacteraceae</taxon>
        <taxon>Bradyrhizobium</taxon>
    </lineage>
</organism>
<accession>A0A1H4SVN9</accession>
<proteinExistence type="predicted"/>
<evidence type="ECO:0000313" key="3">
    <source>
        <dbReference type="Proteomes" id="UP000183208"/>
    </source>
</evidence>
<sequence>MVVTTVVGMPLGRYFFYMGTLLLALLFLADWYMPQPAAPTARPEVDRTVIRLHSRDKWPERIVIDTSLPTIVPPPAKIAENPPERSPPPVRSLRAAFAQVTPPQAAAPAIAVKSAPKRRTRTVRAGALLTSFEAEDFRPLQMNW</sequence>
<dbReference type="Proteomes" id="UP000183208">
    <property type="component" value="Unassembled WGS sequence"/>
</dbReference>